<name>A0A1I8G7P1_9PLAT</name>
<feature type="transmembrane region" description="Helical" evidence="1">
    <location>
        <begin position="12"/>
        <end position="37"/>
    </location>
</feature>
<keyword evidence="1" id="KW-1133">Transmembrane helix</keyword>
<evidence type="ECO:0000256" key="1">
    <source>
        <dbReference type="SAM" id="Phobius"/>
    </source>
</evidence>
<keyword evidence="1" id="KW-0472">Membrane</keyword>
<reference evidence="3" key="1">
    <citation type="submission" date="2016-11" db="UniProtKB">
        <authorList>
            <consortium name="WormBaseParasite"/>
        </authorList>
    </citation>
    <scope>IDENTIFICATION</scope>
</reference>
<dbReference type="WBParaSite" id="maker-uti_cns_0001117-snap-gene-0.11-mRNA-1">
    <property type="protein sequence ID" value="maker-uti_cns_0001117-snap-gene-0.11-mRNA-1"/>
    <property type="gene ID" value="maker-uti_cns_0001117-snap-gene-0.11"/>
</dbReference>
<proteinExistence type="predicted"/>
<protein>
    <submittedName>
        <fullName evidence="3">PBPe domain-containing protein</fullName>
    </submittedName>
</protein>
<keyword evidence="2" id="KW-1185">Reference proteome</keyword>
<feature type="transmembrane region" description="Helical" evidence="1">
    <location>
        <begin position="211"/>
        <end position="235"/>
    </location>
</feature>
<dbReference type="Proteomes" id="UP000095280">
    <property type="component" value="Unplaced"/>
</dbReference>
<evidence type="ECO:0000313" key="2">
    <source>
        <dbReference type="Proteomes" id="UP000095280"/>
    </source>
</evidence>
<dbReference type="AlphaFoldDB" id="A0A1I8G7P1"/>
<accession>A0A1I8G7P1</accession>
<evidence type="ECO:0000313" key="3">
    <source>
        <dbReference type="WBParaSite" id="maker-uti_cns_0001117-snap-gene-0.11-mRNA-1"/>
    </source>
</evidence>
<keyword evidence="1" id="KW-0812">Transmembrane</keyword>
<sequence length="248" mass="27813">MQKNPEAKACQTFSIGVIAVASSFSAVSLLFLVLSVATSNWDAVTFNFNLVNTSVMQSASSYYGSPKLLYSDAESTTLTGMILLTSNSTGYCLLNLYSSLWSLCDRVNTEDALNADYDTYCKNFSFLITNNSCFDYISGYTNARDILDATENTAESQIMRIFVIFSNSIEHEKASRMTRRPQIEECPQCTCYNLVKTPEQFCTDTYRTVSIGWSVATSWVSAFLYLASSVAWFYLTRRVRIDKSKSMV</sequence>
<organism evidence="2 3">
    <name type="scientific">Macrostomum lignano</name>
    <dbReference type="NCBI Taxonomy" id="282301"/>
    <lineage>
        <taxon>Eukaryota</taxon>
        <taxon>Metazoa</taxon>
        <taxon>Spiralia</taxon>
        <taxon>Lophotrochozoa</taxon>
        <taxon>Platyhelminthes</taxon>
        <taxon>Rhabditophora</taxon>
        <taxon>Macrostomorpha</taxon>
        <taxon>Macrostomida</taxon>
        <taxon>Macrostomidae</taxon>
        <taxon>Macrostomum</taxon>
    </lineage>
</organism>